<evidence type="ECO:0000313" key="1">
    <source>
        <dbReference type="EMBL" id="KAI3673533.1"/>
    </source>
</evidence>
<gene>
    <name evidence="1" type="ORF">L6452_39656</name>
</gene>
<protein>
    <submittedName>
        <fullName evidence="1">Uncharacterized protein</fullName>
    </submittedName>
</protein>
<dbReference type="Proteomes" id="UP001055879">
    <property type="component" value="Linkage Group LG15"/>
</dbReference>
<proteinExistence type="predicted"/>
<organism evidence="1 2">
    <name type="scientific">Arctium lappa</name>
    <name type="common">Greater burdock</name>
    <name type="synonym">Lappa major</name>
    <dbReference type="NCBI Taxonomy" id="4217"/>
    <lineage>
        <taxon>Eukaryota</taxon>
        <taxon>Viridiplantae</taxon>
        <taxon>Streptophyta</taxon>
        <taxon>Embryophyta</taxon>
        <taxon>Tracheophyta</taxon>
        <taxon>Spermatophyta</taxon>
        <taxon>Magnoliopsida</taxon>
        <taxon>eudicotyledons</taxon>
        <taxon>Gunneridae</taxon>
        <taxon>Pentapetalae</taxon>
        <taxon>asterids</taxon>
        <taxon>campanulids</taxon>
        <taxon>Asterales</taxon>
        <taxon>Asteraceae</taxon>
        <taxon>Carduoideae</taxon>
        <taxon>Cardueae</taxon>
        <taxon>Arctiinae</taxon>
        <taxon>Arctium</taxon>
    </lineage>
</organism>
<sequence>MRSDMSKTIMQLFFFRYFALSTGHMKVKMAKIQERTYRATDRLLSSTSIQSGGPSHRSILSLVFPINRKTSFFRSLLILFL</sequence>
<evidence type="ECO:0000313" key="2">
    <source>
        <dbReference type="Proteomes" id="UP001055879"/>
    </source>
</evidence>
<accession>A0ACB8XX19</accession>
<name>A0ACB8XX19_ARCLA</name>
<reference evidence="1 2" key="2">
    <citation type="journal article" date="2022" name="Mol. Ecol. Resour.">
        <title>The genomes of chicory, endive, great burdock and yacon provide insights into Asteraceae paleo-polyploidization history and plant inulin production.</title>
        <authorList>
            <person name="Fan W."/>
            <person name="Wang S."/>
            <person name="Wang H."/>
            <person name="Wang A."/>
            <person name="Jiang F."/>
            <person name="Liu H."/>
            <person name="Zhao H."/>
            <person name="Xu D."/>
            <person name="Zhang Y."/>
        </authorList>
    </citation>
    <scope>NUCLEOTIDE SEQUENCE [LARGE SCALE GENOMIC DNA]</scope>
    <source>
        <strain evidence="2">cv. Niubang</strain>
    </source>
</reference>
<keyword evidence="2" id="KW-1185">Reference proteome</keyword>
<comment type="caution">
    <text evidence="1">The sequence shown here is derived from an EMBL/GenBank/DDBJ whole genome shotgun (WGS) entry which is preliminary data.</text>
</comment>
<dbReference type="EMBL" id="CM042061">
    <property type="protein sequence ID" value="KAI3673533.1"/>
    <property type="molecule type" value="Genomic_DNA"/>
</dbReference>
<reference evidence="2" key="1">
    <citation type="journal article" date="2022" name="Mol. Ecol. Resour.">
        <title>The genomes of chicory, endive, great burdock and yacon provide insights into Asteraceae palaeo-polyploidization history and plant inulin production.</title>
        <authorList>
            <person name="Fan W."/>
            <person name="Wang S."/>
            <person name="Wang H."/>
            <person name="Wang A."/>
            <person name="Jiang F."/>
            <person name="Liu H."/>
            <person name="Zhao H."/>
            <person name="Xu D."/>
            <person name="Zhang Y."/>
        </authorList>
    </citation>
    <scope>NUCLEOTIDE SEQUENCE [LARGE SCALE GENOMIC DNA]</scope>
    <source>
        <strain evidence="2">cv. Niubang</strain>
    </source>
</reference>